<keyword evidence="2" id="KW-1185">Reference proteome</keyword>
<dbReference type="RefSeq" id="WP_188823479.1">
    <property type="nucleotide sequence ID" value="NZ_BMLK01000039.1"/>
</dbReference>
<sequence>MTQFPAAASAGADYVSVAEAKALSGLRLVLNQGVPGPWGEAAKGLFYVKGLSFQRVAQMPGASNAELKEWTDATSAPVAVMDGEPASSHWSEIVLLAERLQPAPALVPADQAERTAMFGLLHEICGQDGFAWNRRIRLFHAWQASLAHVDDPAAHGSRQLALLQAKYGYGSDEARARQRIVSILEMLGARLRAQADAGSGFFIGGALTALDIYWACFCAMIEPLPVDKCPMTRAQRIGYLETDPEILAAVDPILLEHRDRIYDTYLELPMRF</sequence>
<comment type="caution">
    <text evidence="1">The sequence shown here is derived from an EMBL/GenBank/DDBJ whole genome shotgun (WGS) entry which is preliminary data.</text>
</comment>
<evidence type="ECO:0000313" key="2">
    <source>
        <dbReference type="Proteomes" id="UP000605099"/>
    </source>
</evidence>
<dbReference type="Pfam" id="PF13410">
    <property type="entry name" value="GST_C_2"/>
    <property type="match status" value="1"/>
</dbReference>
<gene>
    <name evidence="1" type="ORF">GCM10011349_44530</name>
</gene>
<protein>
    <recommendedName>
        <fullName evidence="3">Glutathione S-transferase</fullName>
    </recommendedName>
</protein>
<dbReference type="InterPro" id="IPR036282">
    <property type="entry name" value="Glutathione-S-Trfase_C_sf"/>
</dbReference>
<evidence type="ECO:0008006" key="3">
    <source>
        <dbReference type="Google" id="ProtNLM"/>
    </source>
</evidence>
<dbReference type="SUPFAM" id="SSF47616">
    <property type="entry name" value="GST C-terminal domain-like"/>
    <property type="match status" value="1"/>
</dbReference>
<evidence type="ECO:0000313" key="1">
    <source>
        <dbReference type="EMBL" id="GGN61671.1"/>
    </source>
</evidence>
<accession>A0ABQ2JZ47</accession>
<dbReference type="Proteomes" id="UP000605099">
    <property type="component" value="Unassembled WGS sequence"/>
</dbReference>
<organism evidence="1 2">
    <name type="scientific">Novosphingobium indicum</name>
    <dbReference type="NCBI Taxonomy" id="462949"/>
    <lineage>
        <taxon>Bacteria</taxon>
        <taxon>Pseudomonadati</taxon>
        <taxon>Pseudomonadota</taxon>
        <taxon>Alphaproteobacteria</taxon>
        <taxon>Sphingomonadales</taxon>
        <taxon>Sphingomonadaceae</taxon>
        <taxon>Novosphingobium</taxon>
    </lineage>
</organism>
<name>A0ABQ2JZ47_9SPHN</name>
<dbReference type="EMBL" id="BMLK01000039">
    <property type="protein sequence ID" value="GGN61671.1"/>
    <property type="molecule type" value="Genomic_DNA"/>
</dbReference>
<proteinExistence type="predicted"/>
<reference evidence="2" key="1">
    <citation type="journal article" date="2019" name="Int. J. Syst. Evol. Microbiol.">
        <title>The Global Catalogue of Microorganisms (GCM) 10K type strain sequencing project: providing services to taxonomists for standard genome sequencing and annotation.</title>
        <authorList>
            <consortium name="The Broad Institute Genomics Platform"/>
            <consortium name="The Broad Institute Genome Sequencing Center for Infectious Disease"/>
            <person name="Wu L."/>
            <person name="Ma J."/>
        </authorList>
    </citation>
    <scope>NUCLEOTIDE SEQUENCE [LARGE SCALE GENOMIC DNA]</scope>
    <source>
        <strain evidence="2">CGMCC 1.6784</strain>
    </source>
</reference>